<dbReference type="EMBL" id="MLCA01000001">
    <property type="protein sequence ID" value="MEE7489912.1"/>
    <property type="molecule type" value="Genomic_DNA"/>
</dbReference>
<evidence type="ECO:0000256" key="1">
    <source>
        <dbReference type="SAM" id="MobiDB-lite"/>
    </source>
</evidence>
<reference evidence="2 3" key="1">
    <citation type="journal article" date="2012" name="Genet. Mol. Biol.">
        <title>Analysis of 16S rRNA and mxaF genes revealing insights into Methylobacterium niche-specific plant association.</title>
        <authorList>
            <person name="Dourado M.N."/>
            <person name="Andreote F.D."/>
            <person name="Dini-Andreote F."/>
            <person name="Conti R."/>
            <person name="Araujo J.M."/>
            <person name="Araujo W.L."/>
        </authorList>
    </citation>
    <scope>NUCLEOTIDE SEQUENCE [LARGE SCALE GENOMIC DNA]</scope>
    <source>
        <strain evidence="2 3">TC3-10</strain>
    </source>
</reference>
<keyword evidence="3" id="KW-1185">Reference proteome</keyword>
<evidence type="ECO:0000313" key="2">
    <source>
        <dbReference type="EMBL" id="MEE7489912.1"/>
    </source>
</evidence>
<evidence type="ECO:0000313" key="3">
    <source>
        <dbReference type="Proteomes" id="UP001355206"/>
    </source>
</evidence>
<proteinExistence type="predicted"/>
<comment type="caution">
    <text evidence="2">The sequence shown here is derived from an EMBL/GenBank/DDBJ whole genome shotgun (WGS) entry which is preliminary data.</text>
</comment>
<name>A0ABU7TJI8_9HYPH</name>
<sequence>MSGVSIDWLLENHDTITHENYPIGLDGKIWRFNGFRDRITLRHRSGDVLEAKGPTDAPGSPRPPPIVAPRIPAHPT</sequence>
<dbReference type="Proteomes" id="UP001355206">
    <property type="component" value="Unassembled WGS sequence"/>
</dbReference>
<accession>A0ABU7TJI8</accession>
<organism evidence="2 3">
    <name type="scientific">Methylobacterium oryzae</name>
    <dbReference type="NCBI Taxonomy" id="334852"/>
    <lineage>
        <taxon>Bacteria</taxon>
        <taxon>Pseudomonadati</taxon>
        <taxon>Pseudomonadota</taxon>
        <taxon>Alphaproteobacteria</taxon>
        <taxon>Hyphomicrobiales</taxon>
        <taxon>Methylobacteriaceae</taxon>
        <taxon>Methylobacterium</taxon>
    </lineage>
</organism>
<feature type="compositionally biased region" description="Pro residues" evidence="1">
    <location>
        <begin position="60"/>
        <end position="76"/>
    </location>
</feature>
<feature type="region of interest" description="Disordered" evidence="1">
    <location>
        <begin position="46"/>
        <end position="76"/>
    </location>
</feature>
<dbReference type="RefSeq" id="WP_331301041.1">
    <property type="nucleotide sequence ID" value="NZ_MLCA01000001.1"/>
</dbReference>
<protein>
    <submittedName>
        <fullName evidence="2">Uncharacterized protein</fullName>
    </submittedName>
</protein>
<gene>
    <name evidence="2" type="ORF">MOTC310_05285</name>
</gene>